<protein>
    <recommendedName>
        <fullName evidence="9">ATP synthase I</fullName>
    </recommendedName>
</protein>
<evidence type="ECO:0000313" key="7">
    <source>
        <dbReference type="EMBL" id="KXG44658.1"/>
    </source>
</evidence>
<evidence type="ECO:0000256" key="4">
    <source>
        <dbReference type="ARBA" id="ARBA00022989"/>
    </source>
</evidence>
<dbReference type="Proteomes" id="UP000070352">
    <property type="component" value="Unassembled WGS sequence"/>
</dbReference>
<dbReference type="InterPro" id="IPR005598">
    <property type="entry name" value="ATP_synth_I"/>
</dbReference>
<evidence type="ECO:0000313" key="8">
    <source>
        <dbReference type="Proteomes" id="UP000070352"/>
    </source>
</evidence>
<evidence type="ECO:0000256" key="1">
    <source>
        <dbReference type="ARBA" id="ARBA00004651"/>
    </source>
</evidence>
<comment type="caution">
    <text evidence="7">The sequence shown here is derived from an EMBL/GenBank/DDBJ whole genome shotgun (WGS) entry which is preliminary data.</text>
</comment>
<evidence type="ECO:0008006" key="9">
    <source>
        <dbReference type="Google" id="ProtNLM"/>
    </source>
</evidence>
<dbReference type="STRING" id="1413211.U473_11960"/>
<proteinExistence type="predicted"/>
<dbReference type="RefSeq" id="WP_068726641.1">
    <property type="nucleotide sequence ID" value="NZ_LSKU01000001.1"/>
</dbReference>
<keyword evidence="4 6" id="KW-1133">Transmembrane helix</keyword>
<feature type="transmembrane region" description="Helical" evidence="6">
    <location>
        <begin position="106"/>
        <end position="126"/>
    </location>
</feature>
<keyword evidence="2" id="KW-1003">Cell membrane</keyword>
<keyword evidence="5 6" id="KW-0472">Membrane</keyword>
<name>A0A135L6P1_9BACI</name>
<feature type="transmembrane region" description="Helical" evidence="6">
    <location>
        <begin position="38"/>
        <end position="58"/>
    </location>
</feature>
<gene>
    <name evidence="7" type="ORF">U473_11960</name>
</gene>
<dbReference type="PANTHER" id="PTHR40035:SF1">
    <property type="entry name" value="ATP SYNTHASE PROTEIN I"/>
    <property type="match status" value="1"/>
</dbReference>
<accession>A0A135L6P1</accession>
<evidence type="ECO:0000256" key="6">
    <source>
        <dbReference type="SAM" id="Phobius"/>
    </source>
</evidence>
<dbReference type="InterPro" id="IPR039072">
    <property type="entry name" value="ATP_synth_I_Bacilli"/>
</dbReference>
<keyword evidence="8" id="KW-1185">Reference proteome</keyword>
<dbReference type="GO" id="GO:0005886">
    <property type="term" value="C:plasma membrane"/>
    <property type="evidence" value="ECO:0007669"/>
    <property type="project" value="UniProtKB-SubCell"/>
</dbReference>
<dbReference type="EMBL" id="LSKU01000001">
    <property type="protein sequence ID" value="KXG44658.1"/>
    <property type="molecule type" value="Genomic_DNA"/>
</dbReference>
<reference evidence="7 8" key="1">
    <citation type="submission" date="2016-02" db="EMBL/GenBank/DDBJ databases">
        <title>Draft Genome for Tepidibacillus decaturensis nov. sp. Strain Z9, an Anaerobic, Moderately Thermophilic and Heterotrophic Bacterium from Deep Subsurface of the Illinois Basin, USA.</title>
        <authorList>
            <person name="Dong Y."/>
            <person name="Chang J.Y."/>
            <person name="Sanford R."/>
            <person name="Fouke B.W."/>
        </authorList>
    </citation>
    <scope>NUCLEOTIDE SEQUENCE [LARGE SCALE GENOMIC DNA]</scope>
    <source>
        <strain evidence="7 8">Z9</strain>
    </source>
</reference>
<comment type="subcellular location">
    <subcellularLocation>
        <location evidence="1">Cell membrane</location>
        <topology evidence="1">Multi-pass membrane protein</topology>
    </subcellularLocation>
</comment>
<keyword evidence="3 6" id="KW-0812">Transmembrane</keyword>
<evidence type="ECO:0000256" key="5">
    <source>
        <dbReference type="ARBA" id="ARBA00023136"/>
    </source>
</evidence>
<evidence type="ECO:0000256" key="2">
    <source>
        <dbReference type="ARBA" id="ARBA00022475"/>
    </source>
</evidence>
<evidence type="ECO:0000256" key="3">
    <source>
        <dbReference type="ARBA" id="ARBA00022692"/>
    </source>
</evidence>
<sequence length="140" mass="15584">MGHPSMSDFKARIIRIVRYTLILLSLFMIGVITPYSAIFLGLALGLAVGLLNLLHTAWKVNRIGEIAIKVKAQTRKRPMFVGMFTRFATSILAIMLVFQYPEQLHLVSTVIGLFLIQIVTIVDGIINSIREKNKISTGKG</sequence>
<feature type="transmembrane region" description="Helical" evidence="6">
    <location>
        <begin position="79"/>
        <end position="100"/>
    </location>
</feature>
<feature type="transmembrane region" description="Helical" evidence="6">
    <location>
        <begin position="12"/>
        <end position="32"/>
    </location>
</feature>
<dbReference type="AlphaFoldDB" id="A0A135L6P1"/>
<organism evidence="7 8">
    <name type="scientific">Tepidibacillus decaturensis</name>
    <dbReference type="NCBI Taxonomy" id="1413211"/>
    <lineage>
        <taxon>Bacteria</taxon>
        <taxon>Bacillati</taxon>
        <taxon>Bacillota</taxon>
        <taxon>Bacilli</taxon>
        <taxon>Bacillales</taxon>
        <taxon>Bacillaceae</taxon>
        <taxon>Tepidibacillus</taxon>
    </lineage>
</organism>
<dbReference type="PANTHER" id="PTHR40035">
    <property type="entry name" value="ATP SYNTHASE PROTEIN I"/>
    <property type="match status" value="1"/>
</dbReference>
<dbReference type="Pfam" id="PF03899">
    <property type="entry name" value="ATP-synt_I"/>
    <property type="match status" value="1"/>
</dbReference>
<dbReference type="OrthoDB" id="2355635at2"/>